<feature type="compositionally biased region" description="Basic and acidic residues" evidence="13">
    <location>
        <begin position="586"/>
        <end position="595"/>
    </location>
</feature>
<name>A0A8C0N2W9_CANLF</name>
<comment type="subcellular location">
    <subcellularLocation>
        <location evidence="1">Cell membrane</location>
        <topology evidence="1">Multi-pass membrane protein</topology>
    </subcellularLocation>
</comment>
<evidence type="ECO:0000256" key="6">
    <source>
        <dbReference type="ARBA" id="ARBA00022893"/>
    </source>
</evidence>
<dbReference type="Ensembl" id="ENSCAFT00030023666.1">
    <property type="protein sequence ID" value="ENSCAFP00030020620.1"/>
    <property type="gene ID" value="ENSCAFG00030012660.1"/>
</dbReference>
<evidence type="ECO:0000256" key="1">
    <source>
        <dbReference type="ARBA" id="ARBA00004651"/>
    </source>
</evidence>
<feature type="transmembrane region" description="Helical" evidence="14">
    <location>
        <begin position="317"/>
        <end position="335"/>
    </location>
</feature>
<keyword evidence="4" id="KW-1003">Cell membrane</keyword>
<dbReference type="PANTHER" id="PTHR21444">
    <property type="entry name" value="COILED-COIL DOMAIN-CONTAINING PROTEIN 180"/>
    <property type="match status" value="1"/>
</dbReference>
<feature type="region of interest" description="Disordered" evidence="13">
    <location>
        <begin position="1"/>
        <end position="20"/>
    </location>
</feature>
<feature type="transmembrane region" description="Helical" evidence="14">
    <location>
        <begin position="420"/>
        <end position="445"/>
    </location>
</feature>
<dbReference type="GO" id="GO:0019841">
    <property type="term" value="F:retinol binding"/>
    <property type="evidence" value="ECO:0007669"/>
    <property type="project" value="UniProtKB-KW"/>
</dbReference>
<keyword evidence="10" id="KW-0675">Receptor</keyword>
<feature type="transmembrane region" description="Helical" evidence="14">
    <location>
        <begin position="193"/>
        <end position="213"/>
    </location>
</feature>
<evidence type="ECO:0000256" key="12">
    <source>
        <dbReference type="ARBA" id="ARBA00047156"/>
    </source>
</evidence>
<feature type="compositionally biased region" description="Low complexity" evidence="13">
    <location>
        <begin position="786"/>
        <end position="795"/>
    </location>
</feature>
<dbReference type="Proteomes" id="UP000694429">
    <property type="component" value="Chromosome 30"/>
</dbReference>
<evidence type="ECO:0000256" key="9">
    <source>
        <dbReference type="ARBA" id="ARBA00023136"/>
    </source>
</evidence>
<protein>
    <recommendedName>
        <fullName evidence="2">Receptor for retinol uptake STRA6</fullName>
    </recommendedName>
    <alternativeName>
        <fullName evidence="11">Retinol-binding protein receptor STRA6</fullName>
    </alternativeName>
</protein>
<evidence type="ECO:0000256" key="7">
    <source>
        <dbReference type="ARBA" id="ARBA00022989"/>
    </source>
</evidence>
<evidence type="ECO:0000256" key="10">
    <source>
        <dbReference type="ARBA" id="ARBA00023170"/>
    </source>
</evidence>
<evidence type="ECO:0000256" key="5">
    <source>
        <dbReference type="ARBA" id="ARBA00022692"/>
    </source>
</evidence>
<dbReference type="GO" id="GO:0005886">
    <property type="term" value="C:plasma membrane"/>
    <property type="evidence" value="ECO:0007669"/>
    <property type="project" value="UniProtKB-SubCell"/>
</dbReference>
<comment type="subunit">
    <text evidence="12">Homodimer. Interacts with JAK2 and STAT5. Interacts (via extracellular domains) with RBP4. Interacts (via cytoplasmic domains) with RBP1.</text>
</comment>
<evidence type="ECO:0000256" key="13">
    <source>
        <dbReference type="SAM" id="MobiDB-lite"/>
    </source>
</evidence>
<reference evidence="15" key="2">
    <citation type="submission" date="2025-08" db="UniProtKB">
        <authorList>
            <consortium name="Ensembl"/>
        </authorList>
    </citation>
    <scope>IDENTIFICATION</scope>
</reference>
<keyword evidence="9 14" id="KW-0472">Membrane</keyword>
<reference evidence="15" key="1">
    <citation type="submission" date="2019-03" db="EMBL/GenBank/DDBJ databases">
        <authorList>
            <person name="Warren W.C."/>
            <person name="Johnson G.S."/>
        </authorList>
    </citation>
    <scope>NUCLEOTIDE SEQUENCE [LARGE SCALE GENOMIC DNA]</scope>
    <source>
        <strain evidence="15">Basenji</strain>
    </source>
</reference>
<organism evidence="15 16">
    <name type="scientific">Canis lupus familiaris</name>
    <name type="common">Dog</name>
    <name type="synonym">Canis familiaris</name>
    <dbReference type="NCBI Taxonomy" id="9615"/>
    <lineage>
        <taxon>Eukaryota</taxon>
        <taxon>Metazoa</taxon>
        <taxon>Chordata</taxon>
        <taxon>Craniata</taxon>
        <taxon>Vertebrata</taxon>
        <taxon>Euteleostomi</taxon>
        <taxon>Mammalia</taxon>
        <taxon>Eutheria</taxon>
        <taxon>Laurasiatheria</taxon>
        <taxon>Carnivora</taxon>
        <taxon>Caniformia</taxon>
        <taxon>Canidae</taxon>
        <taxon>Canis</taxon>
    </lineage>
</organism>
<keyword evidence="5 14" id="KW-0812">Transmembrane</keyword>
<feature type="transmembrane region" description="Helical" evidence="14">
    <location>
        <begin position="499"/>
        <end position="524"/>
    </location>
</feature>
<feature type="region of interest" description="Disordered" evidence="13">
    <location>
        <begin position="644"/>
        <end position="697"/>
    </location>
</feature>
<dbReference type="GO" id="GO:0038023">
    <property type="term" value="F:signaling receptor activity"/>
    <property type="evidence" value="ECO:0007669"/>
    <property type="project" value="InterPro"/>
</dbReference>
<keyword evidence="8" id="KW-0683">Retinol-binding</keyword>
<evidence type="ECO:0000256" key="8">
    <source>
        <dbReference type="ARBA" id="ARBA00023072"/>
    </source>
</evidence>
<accession>A0A8C0N2W9</accession>
<evidence type="ECO:0000256" key="3">
    <source>
        <dbReference type="ARBA" id="ARBA00022448"/>
    </source>
</evidence>
<keyword evidence="7 14" id="KW-1133">Transmembrane helix</keyword>
<feature type="transmembrane region" description="Helical" evidence="14">
    <location>
        <begin position="49"/>
        <end position="68"/>
    </location>
</feature>
<keyword evidence="6" id="KW-0845">Vitamin A</keyword>
<evidence type="ECO:0000313" key="16">
    <source>
        <dbReference type="Proteomes" id="UP000694429"/>
    </source>
</evidence>
<feature type="compositionally biased region" description="Pro residues" evidence="13">
    <location>
        <begin position="652"/>
        <end position="669"/>
    </location>
</feature>
<dbReference type="PANTHER" id="PTHR21444:SF16">
    <property type="entry name" value="RECEPTOR FOR RETINOL UPTAKE STRA6"/>
    <property type="match status" value="1"/>
</dbReference>
<feature type="compositionally biased region" description="Polar residues" evidence="13">
    <location>
        <begin position="1"/>
        <end position="13"/>
    </location>
</feature>
<dbReference type="InterPro" id="IPR026612">
    <property type="entry name" value="STRA6-like"/>
</dbReference>
<feature type="transmembrane region" description="Helical" evidence="14">
    <location>
        <begin position="465"/>
        <end position="487"/>
    </location>
</feature>
<evidence type="ECO:0000256" key="4">
    <source>
        <dbReference type="ARBA" id="ARBA00022475"/>
    </source>
</evidence>
<sequence>MSSQAAGNQTTSGAADDYSDWYLDEPQDGQELPAEGAVPSCHPSVLSGLLHTCLAVLSVLVLLLLAVLMRRRQLRPRCRHGGPRLPSPVDFLAGDMTWTVPAAVFMVLFSSLCLLLPAEDALPFLTLASFPSGGPWKILSLLYYPALYYPLAACATVRHGAAHLLGSMLSWAHFGVQVWQRAECPQTPQIHKYYSLLASLPLLLGLGFLSLWYPVQLVRSVRRRPGVGSEGLQSSYSEDYLRTLLCRKKLASSSRASKHGFLSRAWVSYRNYIYTPQRGFRLPLKLVLSATLTGSAIYQVALLLLVGVVPTIQRMRAGITTDICYLLAGFGILLSEDKQEVVGLVKYYLWALEACYISALVLSCSLTFLMLIRSLVTHRTNLQALHRGAALDLGPLPQHPHPSRQAIVCWMSFSAYHTAFTCLGLLVQQIIFFLGTTILAFLVFMPVLHGRNLLLLRHLESSWPFWLTLSLAVILQNTAAHWVFLETHHGRPELTNRRVLYAVTFFLFPINVLVGAMVVAWRVLLSALYNAIHLGQMDLSLMPPRAAALDPGYYTYCSFLKIEASQSHPATTAFCTLLLRTRQPRRPQDGLRRGEEEEGMQLLQTKDPAARGVGSRARQGRARWGLAYTLLHNPALQAFRKPLPPGGCWGASPPPSPRPPQPPQHPPSPGSLCVVPTAPRLSEFPHQPPAAEARALGSGGGLSAPGALGGLWLDSGWVLVGPPQALEASSGGRNWWFRPLVWGSVELGGRVQATPRAGSAPASARPATLSRPGRGFRPEQPPVPSQPSSASDSPPRTTQHFPRCSLGGLGPSCKAAPGGNHGLPPGSEVVAQTRPHTPLATLESLICLQLVCL</sequence>
<feature type="region of interest" description="Disordered" evidence="13">
    <location>
        <begin position="585"/>
        <end position="616"/>
    </location>
</feature>
<dbReference type="GO" id="GO:0034632">
    <property type="term" value="F:retinol transmembrane transporter activity"/>
    <property type="evidence" value="ECO:0007669"/>
    <property type="project" value="InterPro"/>
</dbReference>
<feature type="region of interest" description="Disordered" evidence="13">
    <location>
        <begin position="754"/>
        <end position="829"/>
    </location>
</feature>
<feature type="transmembrane region" description="Helical" evidence="14">
    <location>
        <begin position="347"/>
        <end position="372"/>
    </location>
</feature>
<dbReference type="Pfam" id="PF14752">
    <property type="entry name" value="RBP_receptor"/>
    <property type="match status" value="1"/>
</dbReference>
<evidence type="ECO:0000256" key="14">
    <source>
        <dbReference type="SAM" id="Phobius"/>
    </source>
</evidence>
<evidence type="ECO:0000313" key="15">
    <source>
        <dbReference type="Ensembl" id="ENSCAFP00030020620.1"/>
    </source>
</evidence>
<keyword evidence="3" id="KW-0813">Transport</keyword>
<evidence type="ECO:0000256" key="11">
    <source>
        <dbReference type="ARBA" id="ARBA00031015"/>
    </source>
</evidence>
<feature type="transmembrane region" description="Helical" evidence="14">
    <location>
        <begin position="286"/>
        <end position="305"/>
    </location>
</feature>
<feature type="compositionally biased region" description="Low complexity" evidence="13">
    <location>
        <begin position="754"/>
        <end position="768"/>
    </location>
</feature>
<evidence type="ECO:0000256" key="2">
    <source>
        <dbReference type="ARBA" id="ARBA00014411"/>
    </source>
</evidence>
<dbReference type="GO" id="GO:0016918">
    <property type="term" value="F:retinal binding"/>
    <property type="evidence" value="ECO:0007669"/>
    <property type="project" value="UniProtKB-KW"/>
</dbReference>
<proteinExistence type="predicted"/>
<dbReference type="AlphaFoldDB" id="A0A8C0N2W9"/>